<feature type="binding site" evidence="13">
    <location>
        <begin position="116"/>
        <end position="120"/>
    </location>
    <ligand>
        <name>NADP(+)</name>
        <dbReference type="ChEBI" id="CHEBI:58349"/>
    </ligand>
</feature>
<name>A0AAT9LBV8_9FIRM</name>
<evidence type="ECO:0000313" key="16">
    <source>
        <dbReference type="EMBL" id="QUL98630.1"/>
    </source>
</evidence>
<evidence type="ECO:0000259" key="15">
    <source>
        <dbReference type="Pfam" id="PF16654"/>
    </source>
</evidence>
<feature type="binding site" evidence="13">
    <location>
        <position position="250"/>
    </location>
    <ligand>
        <name>substrate</name>
    </ligand>
</feature>
<evidence type="ECO:0000256" key="10">
    <source>
        <dbReference type="ARBA" id="ARBA00023154"/>
    </source>
</evidence>
<feature type="binding site" evidence="13">
    <location>
        <begin position="86"/>
        <end position="88"/>
    </location>
    <ligand>
        <name>NADP(+)</name>
        <dbReference type="ChEBI" id="CHEBI:58349"/>
    </ligand>
</feature>
<dbReference type="PIRSF" id="PIRSF025648">
    <property type="entry name" value="DDH"/>
    <property type="match status" value="1"/>
</dbReference>
<evidence type="ECO:0000256" key="4">
    <source>
        <dbReference type="ARBA" id="ARBA00012080"/>
    </source>
</evidence>
<evidence type="ECO:0000256" key="11">
    <source>
        <dbReference type="ARBA" id="ARBA00052023"/>
    </source>
</evidence>
<reference evidence="16" key="2">
    <citation type="journal article" date="2023" name="Biology">
        <title>Prokaryotic Life Associated with Coal-Fire Gas Vents Revealed by Metagenomics.</title>
        <authorList>
            <person name="Kadnikov V.V."/>
            <person name="Mardanov A.V."/>
            <person name="Beletsky A.V."/>
            <person name="Karnachuk O.V."/>
            <person name="Ravin N.V."/>
        </authorList>
    </citation>
    <scope>NUCLEOTIDE SEQUENCE</scope>
    <source>
        <strain evidence="16">Bu02</strain>
    </source>
</reference>
<evidence type="ECO:0000256" key="5">
    <source>
        <dbReference type="ARBA" id="ARBA00021654"/>
    </source>
</evidence>
<dbReference type="InterPro" id="IPR010190">
    <property type="entry name" value="Diaminopimelate_DH_Ddh"/>
</dbReference>
<dbReference type="InterPro" id="IPR032094">
    <property type="entry name" value="Meso-DAP_DH_C"/>
</dbReference>
<dbReference type="GO" id="GO:0019877">
    <property type="term" value="P:diaminopimelate biosynthetic process"/>
    <property type="evidence" value="ECO:0007669"/>
    <property type="project" value="UniProtKB-UniRule"/>
</dbReference>
<keyword evidence="6 12" id="KW-0028">Amino-acid biosynthesis</keyword>
<dbReference type="GO" id="GO:0009089">
    <property type="term" value="P:lysine biosynthetic process via diaminopimelate"/>
    <property type="evidence" value="ECO:0007669"/>
    <property type="project" value="UniProtKB-UniRule"/>
</dbReference>
<keyword evidence="10 12" id="KW-0457">Lysine biosynthesis</keyword>
<evidence type="ECO:0000256" key="9">
    <source>
        <dbReference type="ARBA" id="ARBA00023002"/>
    </source>
</evidence>
<feature type="domain" description="Meso-diaminopimelate D-dehydrogenase C-terminal" evidence="15">
    <location>
        <begin position="117"/>
        <end position="171"/>
    </location>
</feature>
<dbReference type="AlphaFoldDB" id="A0AAT9LBV8"/>
<keyword evidence="8 12" id="KW-0220">Diaminopimelate biosynthesis</keyword>
<comment type="subunit">
    <text evidence="3 12">Homodimer.</text>
</comment>
<dbReference type="Pfam" id="PF16654">
    <property type="entry name" value="DAPDH_C"/>
    <property type="match status" value="1"/>
</dbReference>
<dbReference type="InterPro" id="IPR036291">
    <property type="entry name" value="NAD(P)-bd_dom_sf"/>
</dbReference>
<evidence type="ECO:0000256" key="6">
    <source>
        <dbReference type="ARBA" id="ARBA00022605"/>
    </source>
</evidence>
<dbReference type="InterPro" id="IPR003781">
    <property type="entry name" value="CoA-bd"/>
</dbReference>
<dbReference type="Pfam" id="PF02629">
    <property type="entry name" value="CoA_binding"/>
    <property type="match status" value="1"/>
</dbReference>
<evidence type="ECO:0000259" key="14">
    <source>
        <dbReference type="Pfam" id="PF02629"/>
    </source>
</evidence>
<dbReference type="SUPFAM" id="SSF55347">
    <property type="entry name" value="Glyceraldehyde-3-phosphate dehydrogenase-like, C-terminal domain"/>
    <property type="match status" value="1"/>
</dbReference>
<dbReference type="Gene3D" id="3.40.50.720">
    <property type="entry name" value="NAD(P)-binding Rossmann-like Domain"/>
    <property type="match status" value="1"/>
</dbReference>
<comment type="pathway">
    <text evidence="1 12">Amino-acid biosynthesis; L-lysine biosynthesis via DAP pathway; DL-2,6-diaminopimelate from (S)-tetrahydrodipicolinate: step 1/1.</text>
</comment>
<keyword evidence="13" id="KW-0547">Nucleotide-binding</keyword>
<gene>
    <name evidence="16" type="ORF">IMF26_00605</name>
</gene>
<organism evidence="16">
    <name type="scientific">Candidatus Fermentithermobacillus carboniphilus</name>
    <dbReference type="NCBI Taxonomy" id="3085328"/>
    <lineage>
        <taxon>Bacteria</taxon>
        <taxon>Bacillati</taxon>
        <taxon>Bacillota</taxon>
        <taxon>Candidatus Fermentithermobacillia</taxon>
        <taxon>Candidatus Fermentithermobacillales</taxon>
        <taxon>Candidatus Fermentithermobacillaceae</taxon>
        <taxon>Candidatus Fermentithermobacillus</taxon>
    </lineage>
</organism>
<feature type="binding site" evidence="13">
    <location>
        <position position="224"/>
    </location>
    <ligand>
        <name>substrate</name>
    </ligand>
</feature>
<feature type="binding site" evidence="13">
    <location>
        <position position="178"/>
    </location>
    <ligand>
        <name>substrate</name>
    </ligand>
</feature>
<proteinExistence type="inferred from homology"/>
<dbReference type="GO" id="GO:0047850">
    <property type="term" value="F:diaminopimelate dehydrogenase activity"/>
    <property type="evidence" value="ECO:0007669"/>
    <property type="project" value="UniProtKB-UniRule"/>
</dbReference>
<evidence type="ECO:0000256" key="8">
    <source>
        <dbReference type="ARBA" id="ARBA00022915"/>
    </source>
</evidence>
<accession>A0AAT9LBV8</accession>
<sequence length="296" mass="31883">MKKIRVCVVGYGNVGREAIECIRQAPDMELAGVVRRTPDNPGLDCPVVTDVSQLGKVDVAVLTVPSRLVPSIAPIYLKKGINTVDSYDIHGDSIISLRRELGYCARESGSVAVIGAGWDPGTDSVVRMLFLAIAPRGITYTNFGPGMSMGHTVAVKAIPGVKNALSMTLPAGFGQHRRDVYVELEEGADFSEVSRRIKADPYFVHDETRITQVERITDVEAMGHGVTLERFGSSGTAQNQVLELRMRLTNPAATAQVMVSAARASTRLQPGAYALGEIPPIDLLPGDRETLLKSLI</sequence>
<evidence type="ECO:0000256" key="12">
    <source>
        <dbReference type="PIRNR" id="PIRNR025648"/>
    </source>
</evidence>
<evidence type="ECO:0000256" key="13">
    <source>
        <dbReference type="PIRSR" id="PIRSR025648-1"/>
    </source>
</evidence>
<dbReference type="EC" id="1.4.1.16" evidence="4 12"/>
<keyword evidence="9 12" id="KW-0560">Oxidoreductase</keyword>
<evidence type="ECO:0000256" key="3">
    <source>
        <dbReference type="ARBA" id="ARBA00011738"/>
    </source>
</evidence>
<evidence type="ECO:0000256" key="1">
    <source>
        <dbReference type="ARBA" id="ARBA00004896"/>
    </source>
</evidence>
<feature type="domain" description="CoA-binding" evidence="14">
    <location>
        <begin position="2"/>
        <end position="84"/>
    </location>
</feature>
<dbReference type="KEGG" id="fcz:IMF26_00605"/>
<reference evidence="16" key="1">
    <citation type="submission" date="2020-10" db="EMBL/GenBank/DDBJ databases">
        <authorList>
            <person name="Kadnikov V."/>
            <person name="Beletsky A.V."/>
            <person name="Mardanov A.V."/>
            <person name="Karnachuk O.V."/>
            <person name="Ravin N.V."/>
        </authorList>
    </citation>
    <scope>NUCLEOTIDE SEQUENCE</scope>
    <source>
        <strain evidence="16">Bu02</strain>
    </source>
</reference>
<comment type="similarity">
    <text evidence="2 12">Belongs to the diaminopimelate dehydrogenase family.</text>
</comment>
<comment type="function">
    <text evidence="12">Catalyzes the reversible NADPH-dependent reductive amination of L-2-amino-6-oxopimelate, the acyclic form of L-tetrahydrodipicolinate, to generate the meso compound, D,L-2,6-diaminopimelate.</text>
</comment>
<comment type="catalytic activity">
    <reaction evidence="11 12">
        <text>meso-2,6-diaminopimelate + NADP(+) + H2O = (S)-2-amino-6-oxoheptanedioate + NH4(+) + NADPH + H(+)</text>
        <dbReference type="Rhea" id="RHEA:13561"/>
        <dbReference type="ChEBI" id="CHEBI:15377"/>
        <dbReference type="ChEBI" id="CHEBI:15378"/>
        <dbReference type="ChEBI" id="CHEBI:28938"/>
        <dbReference type="ChEBI" id="CHEBI:57783"/>
        <dbReference type="ChEBI" id="CHEBI:57791"/>
        <dbReference type="ChEBI" id="CHEBI:58349"/>
        <dbReference type="ChEBI" id="CHEBI:58556"/>
        <dbReference type="EC" id="1.4.1.16"/>
    </reaction>
</comment>
<feature type="binding site" evidence="13">
    <location>
        <begin position="11"/>
        <end position="14"/>
    </location>
    <ligand>
        <name>NADP(+)</name>
        <dbReference type="ChEBI" id="CHEBI:58349"/>
    </ligand>
</feature>
<dbReference type="CDD" id="cd02270">
    <property type="entry name" value="meso-DAPDH_N"/>
    <property type="match status" value="1"/>
</dbReference>
<dbReference type="EMBL" id="CP062796">
    <property type="protein sequence ID" value="QUL98630.1"/>
    <property type="molecule type" value="Genomic_DNA"/>
</dbReference>
<protein>
    <recommendedName>
        <fullName evidence="5 12">Meso-diaminopimelate D-dehydrogenase</fullName>
        <shortName evidence="12">DAPDH</shortName>
        <shortName evidence="12">Meso-DAP dehydrogenase</shortName>
        <ecNumber evidence="4 12">1.4.1.16</ecNumber>
    </recommendedName>
</protein>
<dbReference type="SUPFAM" id="SSF51735">
    <property type="entry name" value="NAD(P)-binding Rossmann-fold domains"/>
    <property type="match status" value="1"/>
</dbReference>
<evidence type="ECO:0000256" key="7">
    <source>
        <dbReference type="ARBA" id="ARBA00022857"/>
    </source>
</evidence>
<dbReference type="Gene3D" id="3.30.360.10">
    <property type="entry name" value="Dihydrodipicolinate Reductase, domain 2"/>
    <property type="match status" value="1"/>
</dbReference>
<evidence type="ECO:0000256" key="2">
    <source>
        <dbReference type="ARBA" id="ARBA00007442"/>
    </source>
</evidence>
<dbReference type="GO" id="GO:0000166">
    <property type="term" value="F:nucleotide binding"/>
    <property type="evidence" value="ECO:0007669"/>
    <property type="project" value="UniProtKB-KW"/>
</dbReference>
<feature type="binding site" evidence="13">
    <location>
        <position position="168"/>
    </location>
    <ligand>
        <name>substrate</name>
    </ligand>
</feature>
<keyword evidence="7 12" id="KW-0521">NADP</keyword>
<dbReference type="NCBIfam" id="TIGR01921">
    <property type="entry name" value="DAP-DH"/>
    <property type="match status" value="1"/>
</dbReference>